<protein>
    <recommendedName>
        <fullName evidence="3">ABC transporter substrate-binding protein</fullName>
    </recommendedName>
</protein>
<dbReference type="InterPro" id="IPR007487">
    <property type="entry name" value="ABC_transpt-TYRBP-like"/>
</dbReference>
<organism evidence="1 2">
    <name type="scientific">Methylococcus capsulatus (strain ATCC 33009 / NCIMB 11132 / Bath)</name>
    <dbReference type="NCBI Taxonomy" id="243233"/>
    <lineage>
        <taxon>Bacteria</taxon>
        <taxon>Pseudomonadati</taxon>
        <taxon>Pseudomonadota</taxon>
        <taxon>Gammaproteobacteria</taxon>
        <taxon>Methylococcales</taxon>
        <taxon>Methylococcaceae</taxon>
        <taxon>Methylococcus</taxon>
    </lineage>
</organism>
<dbReference type="Pfam" id="PF04392">
    <property type="entry name" value="ABC_sub_bind"/>
    <property type="match status" value="1"/>
</dbReference>
<dbReference type="AlphaFoldDB" id="Q603P9"/>
<gene>
    <name evidence="1" type="ordered locus">MCA2753</name>
</gene>
<proteinExistence type="predicted"/>
<sequence>MGGQTIIDVNLEESDLDAAGLNDLIAREHPDLVYSIGSQAFHLAGAAAGGAPQLFSSVINWQRFPQRAGVYGIANELSLSQELSLLRYLLPKAVRVGVLFDPKFNRERIAEAKAYSKDVGLTLVEKSIDNPVNDEVDDALLELLPQIDILWLVSDPGILTDRDRVEGIFQAADEAGKPVYAYSEVFIGFGASLVAAPDIPTIGRQAATLAQSLLRKEEPAAAVQFPAGSNIILDACHLAKLNTEYNPDALDSVNRLLECH</sequence>
<dbReference type="eggNOG" id="COG2984">
    <property type="taxonomic scope" value="Bacteria"/>
</dbReference>
<dbReference type="STRING" id="243233.MCA2753"/>
<name>Q603P9_METCA</name>
<dbReference type="Proteomes" id="UP000006821">
    <property type="component" value="Chromosome"/>
</dbReference>
<evidence type="ECO:0000313" key="1">
    <source>
        <dbReference type="EMBL" id="AAU91160.1"/>
    </source>
</evidence>
<reference evidence="1 2" key="1">
    <citation type="journal article" date="2004" name="PLoS Biol.">
        <title>Genomic insights into methanotrophy: the complete genome sequence of Methylococcus capsulatus (Bath).</title>
        <authorList>
            <person name="Ward N.L."/>
            <person name="Larsen O."/>
            <person name="Sakwa J."/>
            <person name="Bruseth L."/>
            <person name="Khouri H.M."/>
            <person name="Durkin A.S."/>
            <person name="Dimitrov G."/>
            <person name="Jiang L."/>
            <person name="Scanlan D."/>
            <person name="Kang K.H."/>
            <person name="Lewis M.R."/>
            <person name="Nelson K.E."/>
            <person name="Methe B.A."/>
            <person name="Wu M."/>
            <person name="Heidelberg J.F."/>
            <person name="Paulsen I.T."/>
            <person name="Fouts D.E."/>
            <person name="Ravel J."/>
            <person name="Tettelin H."/>
            <person name="Ren Q."/>
            <person name="Read T.D."/>
            <person name="DeBoy R.T."/>
            <person name="Seshadri R."/>
            <person name="Salzberg S.L."/>
            <person name="Jensen H.B."/>
            <person name="Birkeland N.K."/>
            <person name="Nelson W.C."/>
            <person name="Dodson R.J."/>
            <person name="Grindhaug S.H."/>
            <person name="Holt I.E."/>
            <person name="Eidhammer I."/>
            <person name="Jonasen I."/>
            <person name="Vanaken S."/>
            <person name="Utterback T.R."/>
            <person name="Feldblyum T.V."/>
            <person name="Fraser C.M."/>
            <person name="Lillehaug J.R."/>
            <person name="Eisen J.A."/>
        </authorList>
    </citation>
    <scope>NUCLEOTIDE SEQUENCE [LARGE SCALE GENOMIC DNA]</scope>
    <source>
        <strain evidence="2">ATCC 33009 / NCIMB 11132 / Bath</strain>
    </source>
</reference>
<dbReference type="Gene3D" id="3.40.50.2300">
    <property type="match status" value="2"/>
</dbReference>
<dbReference type="EMBL" id="AE017282">
    <property type="protein sequence ID" value="AAU91160.1"/>
    <property type="molecule type" value="Genomic_DNA"/>
</dbReference>
<evidence type="ECO:0008006" key="3">
    <source>
        <dbReference type="Google" id="ProtNLM"/>
    </source>
</evidence>
<accession>Q603P9</accession>
<dbReference type="HOGENOM" id="CLU_058196_4_2_6"/>
<dbReference type="PANTHER" id="PTHR35271">
    <property type="entry name" value="ABC TRANSPORTER, SUBSTRATE-BINDING LIPOPROTEIN-RELATED"/>
    <property type="match status" value="1"/>
</dbReference>
<dbReference type="PANTHER" id="PTHR35271:SF1">
    <property type="entry name" value="ABC TRANSPORTER, SUBSTRATE-BINDING LIPOPROTEIN"/>
    <property type="match status" value="1"/>
</dbReference>
<evidence type="ECO:0000313" key="2">
    <source>
        <dbReference type="Proteomes" id="UP000006821"/>
    </source>
</evidence>
<dbReference type="KEGG" id="mca:MCA2753"/>